<dbReference type="InterPro" id="IPR016185">
    <property type="entry name" value="PreATP-grasp_dom_sf"/>
</dbReference>
<evidence type="ECO:0000256" key="4">
    <source>
        <dbReference type="ARBA" id="ARBA00022741"/>
    </source>
</evidence>
<dbReference type="Gene3D" id="3.40.50.20">
    <property type="match status" value="1"/>
</dbReference>
<dbReference type="InterPro" id="IPR000089">
    <property type="entry name" value="Biotin_lipoyl"/>
</dbReference>
<dbReference type="Gene3D" id="2.40.50.100">
    <property type="match status" value="1"/>
</dbReference>
<dbReference type="PANTHER" id="PTHR45728">
    <property type="entry name" value="ACETYL-COA CARBOXYLASE, ISOFORM A"/>
    <property type="match status" value="1"/>
</dbReference>
<dbReference type="PROSITE" id="PS00867">
    <property type="entry name" value="CPSASE_2"/>
    <property type="match status" value="1"/>
</dbReference>
<dbReference type="InterPro" id="IPR049074">
    <property type="entry name" value="ACCA_BT"/>
</dbReference>
<dbReference type="InterPro" id="IPR049076">
    <property type="entry name" value="ACCA"/>
</dbReference>
<evidence type="ECO:0000256" key="3">
    <source>
        <dbReference type="ARBA" id="ARBA00022598"/>
    </source>
</evidence>
<evidence type="ECO:0000313" key="13">
    <source>
        <dbReference type="EMBL" id="CBJ33757.1"/>
    </source>
</evidence>
<evidence type="ECO:0000259" key="12">
    <source>
        <dbReference type="PROSITE" id="PS50979"/>
    </source>
</evidence>
<gene>
    <name evidence="13" type="primary">ACC</name>
    <name evidence="13" type="ORF">Esi_0592_0001</name>
</gene>
<organism evidence="13 14">
    <name type="scientific">Ectocarpus siliculosus</name>
    <name type="common">Brown alga</name>
    <name type="synonym">Conferva siliculosa</name>
    <dbReference type="NCBI Taxonomy" id="2880"/>
    <lineage>
        <taxon>Eukaryota</taxon>
        <taxon>Sar</taxon>
        <taxon>Stramenopiles</taxon>
        <taxon>Ochrophyta</taxon>
        <taxon>PX clade</taxon>
        <taxon>Phaeophyceae</taxon>
        <taxon>Ectocarpales</taxon>
        <taxon>Ectocarpaceae</taxon>
        <taxon>Ectocarpus</taxon>
    </lineage>
</organism>
<dbReference type="InterPro" id="IPR011053">
    <property type="entry name" value="Single_hybrid_motif"/>
</dbReference>
<sequence>MVPKAANIQGAAHSSSFAATSSIPATARGRGSDLGGVRGLKAVAAAESTDVISPQGEEDKMGEYIKNRGGSLPIRKILIANNGMAGTKAILSMRQWCYLELGDEKAVEFVAMATPEDLLANAEFIRLADAIVEVPGGKNSNNYANVDLIVDTAIKQGVDAVWPGWGHASENPQLPTRLTDNGIKFIGPTAPVMSVLGDKIAANILAQTAKVPSIPWSGDGLEAKLTDGPPTIVPPAMFKEMERAAQRLTQNIGYRGAGTVEYLYNPESNSFFFLELNPRLQVEHPVTEGLSLANLPSIQLQVAMGIPLNEIPDIRGFYGKADRYGHDAIDFMTEDYAPIRNHIIAARVTAENPDEGFKPTSGTIERVKFQSTSSVWGYFSVGANGGIHEFADSQFGHLFASGATREAARKNLVLALKEIEVQGEIRTTVEYLVQLLETPEFKENSIDTSWLDGLIAAKSVGVEFEAHSVVTCAALYKAFTFCKQEMKRYLGQLEKGQTGLIGLKGMNRFPVEISYEGVKYSFTVLRQAPDAFTLSINGQDFPVKVREQKDGRLIANFQGTSRLIFGQEEAMGLRLQLDGKTVVLPNIFDPSELRSDITGKVVRFLQEDGADVAAGDPFVEVEAMKMIMPLKATESGKINHEMSPGSIIAAGDLLASLQLADPSRVKKILPFTGQLDLKTADADAGDDVDSMIQKLDMAMQGFELDFEPVVARLFNVCEDAAKLDHAVLTLVQRYLSVELLFAGKANEDAVIADLIKAHKDDPEELGSVSPAQLAGSPSLSVGVDLLTSLFNDEDAAIR</sequence>
<dbReference type="PROSITE" id="PS00188">
    <property type="entry name" value="BIOTIN"/>
    <property type="match status" value="1"/>
</dbReference>
<dbReference type="Gene3D" id="3.30.470.20">
    <property type="entry name" value="ATP-grasp fold, B domain"/>
    <property type="match status" value="1"/>
</dbReference>
<dbReference type="InterPro" id="IPR005481">
    <property type="entry name" value="BC-like_N"/>
</dbReference>
<protein>
    <recommendedName>
        <fullName evidence="2">biotin carboxylase</fullName>
        <ecNumber evidence="2">6.3.4.14</ecNumber>
    </recommendedName>
</protein>
<dbReference type="Proteomes" id="UP000002630">
    <property type="component" value="Unassembled WGS sequence"/>
</dbReference>
<dbReference type="GO" id="GO:0003989">
    <property type="term" value="F:acetyl-CoA carboxylase activity"/>
    <property type="evidence" value="ECO:0007669"/>
    <property type="project" value="UniProtKB-EC"/>
</dbReference>
<keyword evidence="14" id="KW-1185">Reference proteome</keyword>
<dbReference type="SUPFAM" id="SSF51230">
    <property type="entry name" value="Single hybrid motif"/>
    <property type="match status" value="1"/>
</dbReference>
<feature type="domain" description="Lipoyl-binding" evidence="10">
    <location>
        <begin position="584"/>
        <end position="658"/>
    </location>
</feature>
<dbReference type="GO" id="GO:0005524">
    <property type="term" value="F:ATP binding"/>
    <property type="evidence" value="ECO:0007669"/>
    <property type="project" value="UniProtKB-UniRule"/>
</dbReference>
<dbReference type="STRING" id="2880.D7G4Z4"/>
<dbReference type="InterPro" id="IPR005482">
    <property type="entry name" value="Biotin_COase_C"/>
</dbReference>
<accession>D7G4Z4</accession>
<dbReference type="Pfam" id="PF21385">
    <property type="entry name" value="ACCA_BT"/>
    <property type="match status" value="1"/>
</dbReference>
<evidence type="ECO:0000256" key="2">
    <source>
        <dbReference type="ARBA" id="ARBA00013263"/>
    </source>
</evidence>
<evidence type="ECO:0000256" key="1">
    <source>
        <dbReference type="ARBA" id="ARBA00001953"/>
    </source>
</evidence>
<dbReference type="AlphaFoldDB" id="D7G4Z4"/>
<dbReference type="SUPFAM" id="SSF56059">
    <property type="entry name" value="Glutathione synthetase ATP-binding domain-like"/>
    <property type="match status" value="1"/>
</dbReference>
<evidence type="ECO:0000259" key="11">
    <source>
        <dbReference type="PROSITE" id="PS50975"/>
    </source>
</evidence>
<dbReference type="GO" id="GO:0046872">
    <property type="term" value="F:metal ion binding"/>
    <property type="evidence" value="ECO:0007669"/>
    <property type="project" value="InterPro"/>
</dbReference>
<feature type="domain" description="ATP-grasp" evidence="11">
    <location>
        <begin position="230"/>
        <end position="304"/>
    </location>
</feature>
<dbReference type="InterPro" id="IPR011054">
    <property type="entry name" value="Rudment_hybrid_motif"/>
</dbReference>
<dbReference type="PANTHER" id="PTHR45728:SF3">
    <property type="entry name" value="ACETYL-COA CARBOXYLASE"/>
    <property type="match status" value="1"/>
</dbReference>
<dbReference type="SUPFAM" id="SSF52440">
    <property type="entry name" value="PreATP-grasp domain"/>
    <property type="match status" value="1"/>
</dbReference>
<dbReference type="PROSITE" id="PS50979">
    <property type="entry name" value="BC"/>
    <property type="match status" value="1"/>
</dbReference>
<dbReference type="Pfam" id="PF02786">
    <property type="entry name" value="CPSase_L_D2"/>
    <property type="match status" value="1"/>
</dbReference>
<evidence type="ECO:0000259" key="10">
    <source>
        <dbReference type="PROSITE" id="PS50968"/>
    </source>
</evidence>
<dbReference type="SMART" id="SM00878">
    <property type="entry name" value="Biotin_carb_C"/>
    <property type="match status" value="1"/>
</dbReference>
<keyword evidence="5 9" id="KW-0067">ATP-binding</keyword>
<keyword evidence="3 13" id="KW-0436">Ligase</keyword>
<dbReference type="GO" id="GO:0004075">
    <property type="term" value="F:biotin carboxylase activity"/>
    <property type="evidence" value="ECO:0007669"/>
    <property type="project" value="UniProtKB-EC"/>
</dbReference>
<dbReference type="EC" id="6.3.4.14" evidence="2"/>
<evidence type="ECO:0000313" key="14">
    <source>
        <dbReference type="Proteomes" id="UP000002630"/>
    </source>
</evidence>
<evidence type="ECO:0000256" key="6">
    <source>
        <dbReference type="ARBA" id="ARBA00023267"/>
    </source>
</evidence>
<comment type="catalytic activity">
    <reaction evidence="8">
        <text>N(6)-biotinyl-L-lysyl-[protein] + hydrogencarbonate + ATP = N(6)-carboxybiotinyl-L-lysyl-[protein] + ADP + phosphate + H(+)</text>
        <dbReference type="Rhea" id="RHEA:13501"/>
        <dbReference type="Rhea" id="RHEA-COMP:10505"/>
        <dbReference type="Rhea" id="RHEA-COMP:10506"/>
        <dbReference type="ChEBI" id="CHEBI:15378"/>
        <dbReference type="ChEBI" id="CHEBI:17544"/>
        <dbReference type="ChEBI" id="CHEBI:30616"/>
        <dbReference type="ChEBI" id="CHEBI:43474"/>
        <dbReference type="ChEBI" id="CHEBI:83144"/>
        <dbReference type="ChEBI" id="CHEBI:83145"/>
        <dbReference type="ChEBI" id="CHEBI:456216"/>
        <dbReference type="EC" id="6.3.4.14"/>
    </reaction>
</comment>
<dbReference type="PROSITE" id="PS50975">
    <property type="entry name" value="ATP_GRASP"/>
    <property type="match status" value="1"/>
</dbReference>
<feature type="domain" description="Biotin carboxylation" evidence="12">
    <location>
        <begin position="73"/>
        <end position="456"/>
    </location>
</feature>
<dbReference type="CDD" id="cd06850">
    <property type="entry name" value="biotinyl_domain"/>
    <property type="match status" value="1"/>
</dbReference>
<dbReference type="Pfam" id="PF00364">
    <property type="entry name" value="Biotin_lipoyl"/>
    <property type="match status" value="1"/>
</dbReference>
<evidence type="ECO:0000256" key="9">
    <source>
        <dbReference type="PROSITE-ProRule" id="PRU00409"/>
    </source>
</evidence>
<dbReference type="InterPro" id="IPR011761">
    <property type="entry name" value="ATP-grasp"/>
</dbReference>
<evidence type="ECO:0000256" key="5">
    <source>
        <dbReference type="ARBA" id="ARBA00022840"/>
    </source>
</evidence>
<dbReference type="PROSITE" id="PS50968">
    <property type="entry name" value="BIOTINYL_LIPOYL"/>
    <property type="match status" value="1"/>
</dbReference>
<dbReference type="InterPro" id="IPR011764">
    <property type="entry name" value="Biotin_carboxylation_dom"/>
</dbReference>
<evidence type="ECO:0000256" key="7">
    <source>
        <dbReference type="ARBA" id="ARBA00048065"/>
    </source>
</evidence>
<keyword evidence="6" id="KW-0092">Biotin</keyword>
<name>D7G4Z4_ECTSI</name>
<keyword evidence="4 9" id="KW-0547">Nucleotide-binding</keyword>
<comment type="cofactor">
    <cofactor evidence="1">
        <name>biotin</name>
        <dbReference type="ChEBI" id="CHEBI:57586"/>
    </cofactor>
</comment>
<dbReference type="InterPro" id="IPR005479">
    <property type="entry name" value="CPAse_ATP-bd"/>
</dbReference>
<dbReference type="InterPro" id="IPR001882">
    <property type="entry name" value="Biotin_BS"/>
</dbReference>
<dbReference type="EMBL" id="FN649760">
    <property type="protein sequence ID" value="CBJ33757.1"/>
    <property type="molecule type" value="Genomic_DNA"/>
</dbReference>
<dbReference type="Pfam" id="PF02785">
    <property type="entry name" value="Biotin_carb_C"/>
    <property type="match status" value="1"/>
</dbReference>
<dbReference type="OrthoDB" id="196847at2759"/>
<dbReference type="GO" id="GO:0006633">
    <property type="term" value="P:fatty acid biosynthetic process"/>
    <property type="evidence" value="ECO:0007669"/>
    <property type="project" value="TreeGrafter"/>
</dbReference>
<dbReference type="SUPFAM" id="SSF51246">
    <property type="entry name" value="Rudiment single hybrid motif"/>
    <property type="match status" value="1"/>
</dbReference>
<evidence type="ECO:0000256" key="8">
    <source>
        <dbReference type="ARBA" id="ARBA00048600"/>
    </source>
</evidence>
<reference evidence="13 14" key="1">
    <citation type="journal article" date="2010" name="Nature">
        <title>The Ectocarpus genome and the independent evolution of multicellularity in brown algae.</title>
        <authorList>
            <person name="Cock J.M."/>
            <person name="Sterck L."/>
            <person name="Rouze P."/>
            <person name="Scornet D."/>
            <person name="Allen A.E."/>
            <person name="Amoutzias G."/>
            <person name="Anthouard V."/>
            <person name="Artiguenave F."/>
            <person name="Aury J.M."/>
            <person name="Badger J.H."/>
            <person name="Beszteri B."/>
            <person name="Billiau K."/>
            <person name="Bonnet E."/>
            <person name="Bothwell J.H."/>
            <person name="Bowler C."/>
            <person name="Boyen C."/>
            <person name="Brownlee C."/>
            <person name="Carrano C.J."/>
            <person name="Charrier B."/>
            <person name="Cho G.Y."/>
            <person name="Coelho S.M."/>
            <person name="Collen J."/>
            <person name="Corre E."/>
            <person name="Da Silva C."/>
            <person name="Delage L."/>
            <person name="Delaroque N."/>
            <person name="Dittami S.M."/>
            <person name="Doulbeau S."/>
            <person name="Elias M."/>
            <person name="Farnham G."/>
            <person name="Gachon C.M."/>
            <person name="Gschloessl B."/>
            <person name="Heesch S."/>
            <person name="Jabbari K."/>
            <person name="Jubin C."/>
            <person name="Kawai H."/>
            <person name="Kimura K."/>
            <person name="Kloareg B."/>
            <person name="Kupper F.C."/>
            <person name="Lang D."/>
            <person name="Le Bail A."/>
            <person name="Leblanc C."/>
            <person name="Lerouge P."/>
            <person name="Lohr M."/>
            <person name="Lopez P.J."/>
            <person name="Martens C."/>
            <person name="Maumus F."/>
            <person name="Michel G."/>
            <person name="Miranda-Saavedra D."/>
            <person name="Morales J."/>
            <person name="Moreau H."/>
            <person name="Motomura T."/>
            <person name="Nagasato C."/>
            <person name="Napoli C.A."/>
            <person name="Nelson D.R."/>
            <person name="Nyvall-Collen P."/>
            <person name="Peters A.F."/>
            <person name="Pommier C."/>
            <person name="Potin P."/>
            <person name="Poulain J."/>
            <person name="Quesneville H."/>
            <person name="Read B."/>
            <person name="Rensing S.A."/>
            <person name="Ritter A."/>
            <person name="Rousvoal S."/>
            <person name="Samanta M."/>
            <person name="Samson G."/>
            <person name="Schroeder D.C."/>
            <person name="Segurens B."/>
            <person name="Strittmatter M."/>
            <person name="Tonon T."/>
            <person name="Tregear J.W."/>
            <person name="Valentin K."/>
            <person name="von Dassow P."/>
            <person name="Yamagishi T."/>
            <person name="Van de Peer Y."/>
            <person name="Wincker P."/>
        </authorList>
    </citation>
    <scope>NUCLEOTIDE SEQUENCE [LARGE SCALE GENOMIC DNA]</scope>
    <source>
        <strain evidence="14">Ec32 / CCAP1310/4</strain>
    </source>
</reference>
<proteinExistence type="predicted"/>
<dbReference type="InParanoid" id="D7G4Z4"/>
<dbReference type="FunFam" id="2.40.50.100:FF:000005">
    <property type="entry name" value="Acetyl-CoA carboxylase 1"/>
    <property type="match status" value="1"/>
</dbReference>
<dbReference type="Pfam" id="PF00289">
    <property type="entry name" value="Biotin_carb_N"/>
    <property type="match status" value="1"/>
</dbReference>
<comment type="catalytic activity">
    <reaction evidence="7">
        <text>hydrogencarbonate + acetyl-CoA + ATP = malonyl-CoA + ADP + phosphate + H(+)</text>
        <dbReference type="Rhea" id="RHEA:11308"/>
        <dbReference type="ChEBI" id="CHEBI:15378"/>
        <dbReference type="ChEBI" id="CHEBI:17544"/>
        <dbReference type="ChEBI" id="CHEBI:30616"/>
        <dbReference type="ChEBI" id="CHEBI:43474"/>
        <dbReference type="ChEBI" id="CHEBI:57288"/>
        <dbReference type="ChEBI" id="CHEBI:57384"/>
        <dbReference type="ChEBI" id="CHEBI:456216"/>
        <dbReference type="EC" id="6.4.1.2"/>
    </reaction>
</comment>